<accession>A0A4R5DBH7</accession>
<dbReference type="OrthoDB" id="957239at2"/>
<gene>
    <name evidence="2" type="ORF">E0F88_28550</name>
</gene>
<evidence type="ECO:0000313" key="2">
    <source>
        <dbReference type="EMBL" id="TDE10247.1"/>
    </source>
</evidence>
<feature type="signal peptide" evidence="1">
    <location>
        <begin position="1"/>
        <end position="26"/>
    </location>
</feature>
<name>A0A4R5DBH7_9BACT</name>
<sequence length="155" mass="17676">MQLKQTITFLIIYSLLILLTACSNTAKDPKDASEKLLAGDGWKIEQILVNDAVNFKDGKMIQQFGGIDFERYMETVKFKSNGDFEGYFKGDTKPMLLRWKLNANDITLTAADQKGGAWTIVPDDVTYESFTMSTKSTAYDYPRMTKIELRFRKSN</sequence>
<evidence type="ECO:0008006" key="4">
    <source>
        <dbReference type="Google" id="ProtNLM"/>
    </source>
</evidence>
<organism evidence="2 3">
    <name type="scientific">Dyadobacter psychrotolerans</name>
    <dbReference type="NCBI Taxonomy" id="2541721"/>
    <lineage>
        <taxon>Bacteria</taxon>
        <taxon>Pseudomonadati</taxon>
        <taxon>Bacteroidota</taxon>
        <taxon>Cytophagia</taxon>
        <taxon>Cytophagales</taxon>
        <taxon>Spirosomataceae</taxon>
        <taxon>Dyadobacter</taxon>
    </lineage>
</organism>
<dbReference type="AlphaFoldDB" id="A0A4R5DBH7"/>
<dbReference type="RefSeq" id="WP_131961755.1">
    <property type="nucleotide sequence ID" value="NZ_SMFL01000016.1"/>
</dbReference>
<evidence type="ECO:0000256" key="1">
    <source>
        <dbReference type="SAM" id="SignalP"/>
    </source>
</evidence>
<keyword evidence="3" id="KW-1185">Reference proteome</keyword>
<proteinExistence type="predicted"/>
<protein>
    <recommendedName>
        <fullName evidence="4">Lipocalin-like domain-containing protein</fullName>
    </recommendedName>
</protein>
<reference evidence="2 3" key="1">
    <citation type="submission" date="2019-03" db="EMBL/GenBank/DDBJ databases">
        <title>Dyadobacter AR-3-6 sp. nov., isolated from arctic soil.</title>
        <authorList>
            <person name="Chaudhary D.K."/>
        </authorList>
    </citation>
    <scope>NUCLEOTIDE SEQUENCE [LARGE SCALE GENOMIC DNA]</scope>
    <source>
        <strain evidence="2 3">AR-3-6</strain>
    </source>
</reference>
<feature type="chain" id="PRO_5020367985" description="Lipocalin-like domain-containing protein" evidence="1">
    <location>
        <begin position="27"/>
        <end position="155"/>
    </location>
</feature>
<evidence type="ECO:0000313" key="3">
    <source>
        <dbReference type="Proteomes" id="UP000294850"/>
    </source>
</evidence>
<dbReference type="EMBL" id="SMFL01000016">
    <property type="protein sequence ID" value="TDE10247.1"/>
    <property type="molecule type" value="Genomic_DNA"/>
</dbReference>
<dbReference type="PROSITE" id="PS51257">
    <property type="entry name" value="PROKAR_LIPOPROTEIN"/>
    <property type="match status" value="1"/>
</dbReference>
<keyword evidence="1" id="KW-0732">Signal</keyword>
<comment type="caution">
    <text evidence="2">The sequence shown here is derived from an EMBL/GenBank/DDBJ whole genome shotgun (WGS) entry which is preliminary data.</text>
</comment>
<dbReference type="Proteomes" id="UP000294850">
    <property type="component" value="Unassembled WGS sequence"/>
</dbReference>